<evidence type="ECO:0000313" key="1">
    <source>
        <dbReference type="EMBL" id="MPM99364.1"/>
    </source>
</evidence>
<reference evidence="1" key="1">
    <citation type="submission" date="2019-08" db="EMBL/GenBank/DDBJ databases">
        <authorList>
            <person name="Kucharzyk K."/>
            <person name="Murdoch R.W."/>
            <person name="Higgins S."/>
            <person name="Loffler F."/>
        </authorList>
    </citation>
    <scope>NUCLEOTIDE SEQUENCE</scope>
</reference>
<name>A0A645EBE2_9ZZZZ</name>
<dbReference type="AlphaFoldDB" id="A0A645EBE2"/>
<accession>A0A645EBE2</accession>
<sequence length="73" mass="8362">MFTKIKTIAYSPNKLLTNIDRATTHSCSYSTSFINNITAHANHNKMTGTTLQLRNNAYYFHGKGDDFLTLYNR</sequence>
<dbReference type="EMBL" id="VSSQ01045464">
    <property type="protein sequence ID" value="MPM99364.1"/>
    <property type="molecule type" value="Genomic_DNA"/>
</dbReference>
<proteinExistence type="predicted"/>
<protein>
    <submittedName>
        <fullName evidence="1">Uncharacterized protein</fullName>
    </submittedName>
</protein>
<comment type="caution">
    <text evidence="1">The sequence shown here is derived from an EMBL/GenBank/DDBJ whole genome shotgun (WGS) entry which is preliminary data.</text>
</comment>
<organism evidence="1">
    <name type="scientific">bioreactor metagenome</name>
    <dbReference type="NCBI Taxonomy" id="1076179"/>
    <lineage>
        <taxon>unclassified sequences</taxon>
        <taxon>metagenomes</taxon>
        <taxon>ecological metagenomes</taxon>
    </lineage>
</organism>
<gene>
    <name evidence="1" type="ORF">SDC9_146555</name>
</gene>